<organism evidence="1 2">
    <name type="scientific">Hyalomma asiaticum</name>
    <name type="common">Tick</name>
    <dbReference type="NCBI Taxonomy" id="266040"/>
    <lineage>
        <taxon>Eukaryota</taxon>
        <taxon>Metazoa</taxon>
        <taxon>Ecdysozoa</taxon>
        <taxon>Arthropoda</taxon>
        <taxon>Chelicerata</taxon>
        <taxon>Arachnida</taxon>
        <taxon>Acari</taxon>
        <taxon>Parasitiformes</taxon>
        <taxon>Ixodida</taxon>
        <taxon>Ixodoidea</taxon>
        <taxon>Ixodidae</taxon>
        <taxon>Hyalomminae</taxon>
        <taxon>Hyalomma</taxon>
    </lineage>
</organism>
<dbReference type="Proteomes" id="UP000821845">
    <property type="component" value="Chromosome 2"/>
</dbReference>
<evidence type="ECO:0000313" key="1">
    <source>
        <dbReference type="EMBL" id="KAH6938691.1"/>
    </source>
</evidence>
<gene>
    <name evidence="1" type="ORF">HPB50_011890</name>
</gene>
<sequence>MRAKDEYKVDVKSGILMMCEKLNFIKRTINTTKVARETALYFWTPAEIRARSLTGQPCRRHANSVAKKKATPEKADTIMSMLYVHFLE</sequence>
<name>A0ACB7SXT0_HYAAI</name>
<protein>
    <submittedName>
        <fullName evidence="1">Uncharacterized protein</fullName>
    </submittedName>
</protein>
<proteinExistence type="predicted"/>
<accession>A0ACB7SXT0</accession>
<dbReference type="EMBL" id="CM023482">
    <property type="protein sequence ID" value="KAH6938691.1"/>
    <property type="molecule type" value="Genomic_DNA"/>
</dbReference>
<reference evidence="1" key="1">
    <citation type="submission" date="2020-05" db="EMBL/GenBank/DDBJ databases">
        <title>Large-scale comparative analyses of tick genomes elucidate their genetic diversity and vector capacities.</title>
        <authorList>
            <person name="Jia N."/>
            <person name="Wang J."/>
            <person name="Shi W."/>
            <person name="Du L."/>
            <person name="Sun Y."/>
            <person name="Zhan W."/>
            <person name="Jiang J."/>
            <person name="Wang Q."/>
            <person name="Zhang B."/>
            <person name="Ji P."/>
            <person name="Sakyi L.B."/>
            <person name="Cui X."/>
            <person name="Yuan T."/>
            <person name="Jiang B."/>
            <person name="Yang W."/>
            <person name="Lam T.T.-Y."/>
            <person name="Chang Q."/>
            <person name="Ding S."/>
            <person name="Wang X."/>
            <person name="Zhu J."/>
            <person name="Ruan X."/>
            <person name="Zhao L."/>
            <person name="Wei J."/>
            <person name="Que T."/>
            <person name="Du C."/>
            <person name="Cheng J."/>
            <person name="Dai P."/>
            <person name="Han X."/>
            <person name="Huang E."/>
            <person name="Gao Y."/>
            <person name="Liu J."/>
            <person name="Shao H."/>
            <person name="Ye R."/>
            <person name="Li L."/>
            <person name="Wei W."/>
            <person name="Wang X."/>
            <person name="Wang C."/>
            <person name="Yang T."/>
            <person name="Huo Q."/>
            <person name="Li W."/>
            <person name="Guo W."/>
            <person name="Chen H."/>
            <person name="Zhou L."/>
            <person name="Ni X."/>
            <person name="Tian J."/>
            <person name="Zhou Y."/>
            <person name="Sheng Y."/>
            <person name="Liu T."/>
            <person name="Pan Y."/>
            <person name="Xia L."/>
            <person name="Li J."/>
            <person name="Zhao F."/>
            <person name="Cao W."/>
        </authorList>
    </citation>
    <scope>NUCLEOTIDE SEQUENCE</scope>
    <source>
        <strain evidence="1">Hyas-2018</strain>
    </source>
</reference>
<keyword evidence="2" id="KW-1185">Reference proteome</keyword>
<evidence type="ECO:0000313" key="2">
    <source>
        <dbReference type="Proteomes" id="UP000821845"/>
    </source>
</evidence>
<comment type="caution">
    <text evidence="1">The sequence shown here is derived from an EMBL/GenBank/DDBJ whole genome shotgun (WGS) entry which is preliminary data.</text>
</comment>